<dbReference type="AlphaFoldDB" id="A0A0P9CZC6"/>
<gene>
    <name evidence="2" type="ORF">SE17_23645</name>
</gene>
<evidence type="ECO:0000313" key="3">
    <source>
        <dbReference type="Proteomes" id="UP000050509"/>
    </source>
</evidence>
<feature type="non-terminal residue" evidence="2">
    <location>
        <position position="1"/>
    </location>
</feature>
<organism evidence="2 3">
    <name type="scientific">Kouleothrix aurantiaca</name>
    <dbReference type="NCBI Taxonomy" id="186479"/>
    <lineage>
        <taxon>Bacteria</taxon>
        <taxon>Bacillati</taxon>
        <taxon>Chloroflexota</taxon>
        <taxon>Chloroflexia</taxon>
        <taxon>Chloroflexales</taxon>
        <taxon>Roseiflexineae</taxon>
        <taxon>Roseiflexaceae</taxon>
        <taxon>Kouleothrix</taxon>
    </lineage>
</organism>
<dbReference type="Proteomes" id="UP000050509">
    <property type="component" value="Unassembled WGS sequence"/>
</dbReference>
<reference evidence="2 3" key="1">
    <citation type="submission" date="2015-09" db="EMBL/GenBank/DDBJ databases">
        <title>Draft genome sequence of Kouleothrix aurantiaca JCM 19913.</title>
        <authorList>
            <person name="Hemp J."/>
        </authorList>
    </citation>
    <scope>NUCLEOTIDE SEQUENCE [LARGE SCALE GENOMIC DNA]</scope>
    <source>
        <strain evidence="2 3">COM-B</strain>
    </source>
</reference>
<evidence type="ECO:0000259" key="1">
    <source>
        <dbReference type="Pfam" id="PF14403"/>
    </source>
</evidence>
<dbReference type="PANTHER" id="PTHR34595">
    <property type="entry name" value="BLR5612 PROTEIN"/>
    <property type="match status" value="1"/>
</dbReference>
<dbReference type="Gene3D" id="3.30.1490.270">
    <property type="match status" value="1"/>
</dbReference>
<protein>
    <recommendedName>
        <fullName evidence="1">Circularly permuted ATP-grasp type 2 domain-containing protein</fullName>
    </recommendedName>
</protein>
<accession>A0A0P9CZC6</accession>
<dbReference type="EMBL" id="LJCR01001114">
    <property type="protein sequence ID" value="KPV51015.1"/>
    <property type="molecule type" value="Genomic_DNA"/>
</dbReference>
<dbReference type="PANTHER" id="PTHR34595:SF7">
    <property type="entry name" value="SLL1039 PROTEIN"/>
    <property type="match status" value="1"/>
</dbReference>
<sequence>FYLSEEPLLENVPTYRGDKPADRAYMLEHLDSLVVKAVNESGGYGMLVGPHASATERASFAEKIRANPRNFIAQPTLALSRHPTFVEGHFEGRHIDFRPYILQGRDITIIPGGLTRVALRRGSLVVNSSQGGGSKDTWVLDE</sequence>
<dbReference type="Pfam" id="PF14403">
    <property type="entry name" value="CP_ATPgrasp_2"/>
    <property type="match status" value="1"/>
</dbReference>
<proteinExistence type="predicted"/>
<keyword evidence="3" id="KW-1185">Reference proteome</keyword>
<comment type="caution">
    <text evidence="2">The sequence shown here is derived from an EMBL/GenBank/DDBJ whole genome shotgun (WGS) entry which is preliminary data.</text>
</comment>
<dbReference type="PATRIC" id="fig|186479.3.peg.520"/>
<evidence type="ECO:0000313" key="2">
    <source>
        <dbReference type="EMBL" id="KPV51015.1"/>
    </source>
</evidence>
<feature type="domain" description="Circularly permuted ATP-grasp type 2" evidence="1">
    <location>
        <begin position="1"/>
        <end position="118"/>
    </location>
</feature>
<dbReference type="InterPro" id="IPR025841">
    <property type="entry name" value="CP_ATPgrasp_2"/>
</dbReference>
<dbReference type="InterPro" id="IPR051680">
    <property type="entry name" value="ATP-dep_Glu-Cys_Ligase-2"/>
</dbReference>
<name>A0A0P9CZC6_9CHLR</name>
<dbReference type="SUPFAM" id="SSF56059">
    <property type="entry name" value="Glutathione synthetase ATP-binding domain-like"/>
    <property type="match status" value="1"/>
</dbReference>